<keyword evidence="2" id="KW-1185">Reference proteome</keyword>
<protein>
    <submittedName>
        <fullName evidence="1">Uncharacterized protein</fullName>
    </submittedName>
</protein>
<reference evidence="1 2" key="1">
    <citation type="journal article" date="2024" name="G3 (Bethesda)">
        <title>Genome assembly of Hibiscus sabdariffa L. provides insights into metabolisms of medicinal natural products.</title>
        <authorList>
            <person name="Kim T."/>
        </authorList>
    </citation>
    <scope>NUCLEOTIDE SEQUENCE [LARGE SCALE GENOMIC DNA]</scope>
    <source>
        <strain evidence="1">TK-2024</strain>
        <tissue evidence="1">Old leaves</tissue>
    </source>
</reference>
<sequence length="75" mass="8393">MVTAETLLFTARFTVVRLSLVHVFKIWVFVELKAASWSPFYLMPVLPQLIRIGPSLIPDDLSLSWLSSLTNGTSA</sequence>
<evidence type="ECO:0000313" key="1">
    <source>
        <dbReference type="EMBL" id="KAK8557663.1"/>
    </source>
</evidence>
<organism evidence="1 2">
    <name type="scientific">Hibiscus sabdariffa</name>
    <name type="common">roselle</name>
    <dbReference type="NCBI Taxonomy" id="183260"/>
    <lineage>
        <taxon>Eukaryota</taxon>
        <taxon>Viridiplantae</taxon>
        <taxon>Streptophyta</taxon>
        <taxon>Embryophyta</taxon>
        <taxon>Tracheophyta</taxon>
        <taxon>Spermatophyta</taxon>
        <taxon>Magnoliopsida</taxon>
        <taxon>eudicotyledons</taxon>
        <taxon>Gunneridae</taxon>
        <taxon>Pentapetalae</taxon>
        <taxon>rosids</taxon>
        <taxon>malvids</taxon>
        <taxon>Malvales</taxon>
        <taxon>Malvaceae</taxon>
        <taxon>Malvoideae</taxon>
        <taxon>Hibiscus</taxon>
    </lineage>
</organism>
<proteinExistence type="predicted"/>
<dbReference type="EMBL" id="JBBPBM010000016">
    <property type="protein sequence ID" value="KAK8557663.1"/>
    <property type="molecule type" value="Genomic_DNA"/>
</dbReference>
<evidence type="ECO:0000313" key="2">
    <source>
        <dbReference type="Proteomes" id="UP001472677"/>
    </source>
</evidence>
<comment type="caution">
    <text evidence="1">The sequence shown here is derived from an EMBL/GenBank/DDBJ whole genome shotgun (WGS) entry which is preliminary data.</text>
</comment>
<dbReference type="Proteomes" id="UP001472677">
    <property type="component" value="Unassembled WGS sequence"/>
</dbReference>
<gene>
    <name evidence="1" type="ORF">V6N12_009892</name>
</gene>
<name>A0ABR2EC16_9ROSI</name>
<accession>A0ABR2EC16</accession>